<evidence type="ECO:0000313" key="2">
    <source>
        <dbReference type="Proteomes" id="UP000183085"/>
    </source>
</evidence>
<dbReference type="PIRSF" id="PIRSF015617">
    <property type="entry name" value="Adensltrnsf_CobA"/>
    <property type="match status" value="1"/>
</dbReference>
<protein>
    <recommendedName>
        <fullName evidence="3">Cob(I)yrinic acid a,c-diamide adenosyltransferase</fullName>
    </recommendedName>
</protein>
<dbReference type="PANTHER" id="PTHR46638">
    <property type="entry name" value="CORRINOID ADENOSYLTRANSFERASE"/>
    <property type="match status" value="1"/>
</dbReference>
<evidence type="ECO:0008006" key="3">
    <source>
        <dbReference type="Google" id="ProtNLM"/>
    </source>
</evidence>
<reference evidence="1 2" key="1">
    <citation type="journal article" date="2016" name="Environ. Microbiol.">
        <title>Genomic resolution of a cold subsurface aquifer community provides metabolic insights for novel microbes adapted to high CO concentrations.</title>
        <authorList>
            <person name="Probst A.J."/>
            <person name="Castelle C.J."/>
            <person name="Singh A."/>
            <person name="Brown C.T."/>
            <person name="Anantharaman K."/>
            <person name="Sharon I."/>
            <person name="Hug L.A."/>
            <person name="Burstein D."/>
            <person name="Emerson J.B."/>
            <person name="Thomas B.C."/>
            <person name="Banfield J.F."/>
        </authorList>
    </citation>
    <scope>NUCLEOTIDE SEQUENCE [LARGE SCALE GENOMIC DNA]</scope>
    <source>
        <strain evidence="1">CG2_30_40_21</strain>
    </source>
</reference>
<dbReference type="AlphaFoldDB" id="A0A1J5E6E0"/>
<gene>
    <name evidence="1" type="ORF">AUJ95_06935</name>
</gene>
<organism evidence="1 2">
    <name type="scientific">Candidatus Desantisbacteria bacterium CG2_30_40_21</name>
    <dbReference type="NCBI Taxonomy" id="1817895"/>
    <lineage>
        <taxon>Bacteria</taxon>
        <taxon>Candidatus Desantisiibacteriota</taxon>
    </lineage>
</organism>
<dbReference type="PANTHER" id="PTHR46638:SF1">
    <property type="entry name" value="CORRINOID ADENOSYLTRANSFERASE"/>
    <property type="match status" value="1"/>
</dbReference>
<dbReference type="Pfam" id="PF02572">
    <property type="entry name" value="CobA_CobO_BtuR"/>
    <property type="match status" value="1"/>
</dbReference>
<dbReference type="GO" id="GO:0005524">
    <property type="term" value="F:ATP binding"/>
    <property type="evidence" value="ECO:0007669"/>
    <property type="project" value="InterPro"/>
</dbReference>
<sequence>MKGLIHVYTGNGKGKTTAAIGLTIRARAQNLRVCYIYFHKEPERWGDTEHGILAELGVDILGFAKKHPHFFKDVTKDETRKECLDGLEVIKRIFHENKYDLLILDEINISMRDGFLREEEVLEVLEAKPEGLELVLTGRGVPQKIIEKADLVSEIKAIKHPYDMGIQMKKGIEY</sequence>
<dbReference type="Proteomes" id="UP000183085">
    <property type="component" value="Unassembled WGS sequence"/>
</dbReference>
<comment type="caution">
    <text evidence="1">The sequence shown here is derived from an EMBL/GenBank/DDBJ whole genome shotgun (WGS) entry which is preliminary data.</text>
</comment>
<dbReference type="InterPro" id="IPR003724">
    <property type="entry name" value="CblAdoTrfase_CobA"/>
</dbReference>
<dbReference type="Gene3D" id="3.40.50.300">
    <property type="entry name" value="P-loop containing nucleotide triphosphate hydrolases"/>
    <property type="match status" value="1"/>
</dbReference>
<name>A0A1J5E6E0_9BACT</name>
<accession>A0A1J5E6E0</accession>
<dbReference type="STRING" id="1817895.AUJ95_06935"/>
<dbReference type="GO" id="GO:0009236">
    <property type="term" value="P:cobalamin biosynthetic process"/>
    <property type="evidence" value="ECO:0007669"/>
    <property type="project" value="InterPro"/>
</dbReference>
<dbReference type="InterPro" id="IPR027417">
    <property type="entry name" value="P-loop_NTPase"/>
</dbReference>
<evidence type="ECO:0000313" key="1">
    <source>
        <dbReference type="EMBL" id="OIP38272.1"/>
    </source>
</evidence>
<dbReference type="GO" id="GO:0008817">
    <property type="term" value="F:corrinoid adenosyltransferase activity"/>
    <property type="evidence" value="ECO:0007669"/>
    <property type="project" value="InterPro"/>
</dbReference>
<dbReference type="SUPFAM" id="SSF52540">
    <property type="entry name" value="P-loop containing nucleoside triphosphate hydrolases"/>
    <property type="match status" value="1"/>
</dbReference>
<dbReference type="EMBL" id="MNYI01000183">
    <property type="protein sequence ID" value="OIP38272.1"/>
    <property type="molecule type" value="Genomic_DNA"/>
</dbReference>
<proteinExistence type="predicted"/>